<sequence length="125" mass="13622">MTEIRVGNNLSAAELTCGMIMCLARCLKPASMKDGKWEWKKFMGTELCGKTLGILGLGRIGREVATRMQLLGYNPIIPPGVSASFGVRQLPLEQVWPICDFLTVHTPLLPSTTGRNQKKGTKCSG</sequence>
<dbReference type="AlphaFoldDB" id="A0A4X2KF21"/>
<reference evidence="2" key="3">
    <citation type="submission" date="2025-09" db="UniProtKB">
        <authorList>
            <consortium name="Ensembl"/>
        </authorList>
    </citation>
    <scope>IDENTIFICATION</scope>
</reference>
<dbReference type="Ensembl" id="ENSVURT00010011864.1">
    <property type="protein sequence ID" value="ENSVURP00010010463.1"/>
    <property type="gene ID" value="ENSVURG00010008087.1"/>
</dbReference>
<reference evidence="3" key="1">
    <citation type="submission" date="2018-12" db="EMBL/GenBank/DDBJ databases">
        <authorList>
            <person name="Yazar S."/>
        </authorList>
    </citation>
    <scope>NUCLEOTIDE SEQUENCE [LARGE SCALE GENOMIC DNA]</scope>
</reference>
<dbReference type="GeneTree" id="ENSGT00940000155863"/>
<dbReference type="GO" id="GO:0051287">
    <property type="term" value="F:NAD binding"/>
    <property type="evidence" value="ECO:0007669"/>
    <property type="project" value="InterPro"/>
</dbReference>
<accession>A0A4X2KF21</accession>
<dbReference type="SUPFAM" id="SSF51735">
    <property type="entry name" value="NAD(P)-binding Rossmann-fold domains"/>
    <property type="match status" value="1"/>
</dbReference>
<proteinExistence type="predicted"/>
<dbReference type="InterPro" id="IPR006140">
    <property type="entry name" value="D-isomer_DH_NAD-bd"/>
</dbReference>
<organism evidence="2 3">
    <name type="scientific">Vombatus ursinus</name>
    <name type="common">Common wombat</name>
    <dbReference type="NCBI Taxonomy" id="29139"/>
    <lineage>
        <taxon>Eukaryota</taxon>
        <taxon>Metazoa</taxon>
        <taxon>Chordata</taxon>
        <taxon>Craniata</taxon>
        <taxon>Vertebrata</taxon>
        <taxon>Euteleostomi</taxon>
        <taxon>Mammalia</taxon>
        <taxon>Metatheria</taxon>
        <taxon>Diprotodontia</taxon>
        <taxon>Vombatidae</taxon>
        <taxon>Vombatus</taxon>
    </lineage>
</organism>
<dbReference type="Gene3D" id="3.40.50.720">
    <property type="entry name" value="NAD(P)-binding Rossmann-like Domain"/>
    <property type="match status" value="1"/>
</dbReference>
<evidence type="ECO:0000313" key="2">
    <source>
        <dbReference type="Ensembl" id="ENSVURP00010010463.1"/>
    </source>
</evidence>
<dbReference type="PANTHER" id="PTHR42938">
    <property type="entry name" value="FORMATE DEHYDROGENASE 1"/>
    <property type="match status" value="1"/>
</dbReference>
<dbReference type="PANTHER" id="PTHR42938:SF22">
    <property type="entry name" value="D-3-PHOSPHOGLYCERATE DEHYDROGENASE"/>
    <property type="match status" value="1"/>
</dbReference>
<dbReference type="GO" id="GO:0004617">
    <property type="term" value="F:phosphoglycerate dehydrogenase activity"/>
    <property type="evidence" value="ECO:0007669"/>
    <property type="project" value="TreeGrafter"/>
</dbReference>
<dbReference type="Proteomes" id="UP000314987">
    <property type="component" value="Unassembled WGS sequence"/>
</dbReference>
<protein>
    <recommendedName>
        <fullName evidence="1">D-isomer specific 2-hydroxyacid dehydrogenase NAD-binding domain-containing protein</fullName>
    </recommendedName>
</protein>
<name>A0A4X2KF21_VOMUR</name>
<feature type="domain" description="D-isomer specific 2-hydroxyacid dehydrogenase NAD-binding" evidence="1">
    <location>
        <begin position="19"/>
        <end position="114"/>
    </location>
</feature>
<dbReference type="STRING" id="29139.ENSVURP00010010463"/>
<reference evidence="2" key="2">
    <citation type="submission" date="2025-08" db="UniProtKB">
        <authorList>
            <consortium name="Ensembl"/>
        </authorList>
    </citation>
    <scope>IDENTIFICATION</scope>
</reference>
<evidence type="ECO:0000259" key="1">
    <source>
        <dbReference type="Pfam" id="PF02826"/>
    </source>
</evidence>
<dbReference type="InterPro" id="IPR036291">
    <property type="entry name" value="NAD(P)-bd_dom_sf"/>
</dbReference>
<dbReference type="Pfam" id="PF02826">
    <property type="entry name" value="2-Hacid_dh_C"/>
    <property type="match status" value="1"/>
</dbReference>
<keyword evidence="3" id="KW-1185">Reference proteome</keyword>
<evidence type="ECO:0000313" key="3">
    <source>
        <dbReference type="Proteomes" id="UP000314987"/>
    </source>
</evidence>